<comment type="pathway">
    <text evidence="8">Amino-acid biosynthesis; L-arginine biosynthesis [regulation].</text>
</comment>
<evidence type="ECO:0000256" key="9">
    <source>
        <dbReference type="NCBIfam" id="TIGR01529"/>
    </source>
</evidence>
<keyword evidence="14" id="KW-1185">Reference proteome</keyword>
<dbReference type="SUPFAM" id="SSF55252">
    <property type="entry name" value="C-terminal domain of arginine repressor"/>
    <property type="match status" value="1"/>
</dbReference>
<keyword evidence="5 8" id="KW-0805">Transcription regulation</keyword>
<dbReference type="InterPro" id="IPR020900">
    <property type="entry name" value="Arg_repress_DNA-bd"/>
</dbReference>
<evidence type="ECO:0000256" key="7">
    <source>
        <dbReference type="ARBA" id="ARBA00023163"/>
    </source>
</evidence>
<dbReference type="PRINTS" id="PR01467">
    <property type="entry name" value="ARGREPRESSOR"/>
</dbReference>
<dbReference type="PANTHER" id="PTHR34471">
    <property type="entry name" value="ARGININE REPRESSOR"/>
    <property type="match status" value="1"/>
</dbReference>
<evidence type="ECO:0000256" key="10">
    <source>
        <dbReference type="SAM" id="MobiDB-lite"/>
    </source>
</evidence>
<proteinExistence type="inferred from homology"/>
<evidence type="ECO:0000259" key="12">
    <source>
        <dbReference type="Pfam" id="PF02863"/>
    </source>
</evidence>
<dbReference type="PANTHER" id="PTHR34471:SF1">
    <property type="entry name" value="ARGININE REPRESSOR"/>
    <property type="match status" value="1"/>
</dbReference>
<dbReference type="Pfam" id="PF01316">
    <property type="entry name" value="Arg_repressor"/>
    <property type="match status" value="1"/>
</dbReference>
<feature type="compositionally biased region" description="Basic and acidic residues" evidence="10">
    <location>
        <begin position="167"/>
        <end position="176"/>
    </location>
</feature>
<comment type="caution">
    <text evidence="13">The sequence shown here is derived from an EMBL/GenBank/DDBJ whole genome shotgun (WGS) entry which is preliminary data.</text>
</comment>
<dbReference type="Pfam" id="PF02863">
    <property type="entry name" value="Arg_repressor_C"/>
    <property type="match status" value="1"/>
</dbReference>
<keyword evidence="3 8" id="KW-0963">Cytoplasm</keyword>
<dbReference type="InterPro" id="IPR001669">
    <property type="entry name" value="Arg_repress"/>
</dbReference>
<evidence type="ECO:0000256" key="8">
    <source>
        <dbReference type="HAMAP-Rule" id="MF_00173"/>
    </source>
</evidence>
<evidence type="ECO:0000313" key="13">
    <source>
        <dbReference type="EMBL" id="MBP2408296.1"/>
    </source>
</evidence>
<dbReference type="NCBIfam" id="NF002880">
    <property type="entry name" value="PRK03341.1"/>
    <property type="match status" value="1"/>
</dbReference>
<keyword evidence="8" id="KW-0055">Arginine biosynthesis</keyword>
<dbReference type="InterPro" id="IPR036388">
    <property type="entry name" value="WH-like_DNA-bd_sf"/>
</dbReference>
<dbReference type="NCBIfam" id="TIGR01529">
    <property type="entry name" value="argR_whole"/>
    <property type="match status" value="1"/>
</dbReference>
<reference evidence="13 14" key="1">
    <citation type="submission" date="2021-03" db="EMBL/GenBank/DDBJ databases">
        <title>Sequencing the genomes of 1000 actinobacteria strains.</title>
        <authorList>
            <person name="Klenk H.-P."/>
        </authorList>
    </citation>
    <scope>NUCLEOTIDE SEQUENCE [LARGE SCALE GENOMIC DNA]</scope>
    <source>
        <strain evidence="13 14">DSM 14564</strain>
    </source>
</reference>
<evidence type="ECO:0000256" key="4">
    <source>
        <dbReference type="ARBA" id="ARBA00022491"/>
    </source>
</evidence>
<dbReference type="Proteomes" id="UP000698222">
    <property type="component" value="Unassembled WGS sequence"/>
</dbReference>
<dbReference type="InterPro" id="IPR036251">
    <property type="entry name" value="Arg_repress_C_sf"/>
</dbReference>
<evidence type="ECO:0000259" key="11">
    <source>
        <dbReference type="Pfam" id="PF01316"/>
    </source>
</evidence>
<sequence>MSEQRRALAQTKTSRQQRIVQLLTHREVSSQSQLAQLLTAEGIEVTQATLSRDLVELQAEKVRGSAGSLVYRLPPEGGAPRPTGPPAESELLEARLPRLAEGLLVSAEASGNLVVVRTPPGGAQYLASALDRSVMPDVLGTIAGDDTVLLVSRDPVGGDRLAARLLDLADGRREVPETPEPPAPPEPGAVPVDTAPGDPAPGI</sequence>
<feature type="compositionally biased region" description="Pro residues" evidence="10">
    <location>
        <begin position="178"/>
        <end position="188"/>
    </location>
</feature>
<keyword evidence="8" id="KW-0028">Amino-acid biosynthesis</keyword>
<evidence type="ECO:0000256" key="5">
    <source>
        <dbReference type="ARBA" id="ARBA00023015"/>
    </source>
</evidence>
<evidence type="ECO:0000256" key="1">
    <source>
        <dbReference type="ARBA" id="ARBA00004496"/>
    </source>
</evidence>
<keyword evidence="7 8" id="KW-0804">Transcription</keyword>
<dbReference type="RefSeq" id="WP_209888600.1">
    <property type="nucleotide sequence ID" value="NZ_BAAAJV010000023.1"/>
</dbReference>
<dbReference type="SUPFAM" id="SSF46785">
    <property type="entry name" value="Winged helix' DNA-binding domain"/>
    <property type="match status" value="1"/>
</dbReference>
<dbReference type="Gene3D" id="1.10.10.10">
    <property type="entry name" value="Winged helix-like DNA-binding domain superfamily/Winged helix DNA-binding domain"/>
    <property type="match status" value="1"/>
</dbReference>
<keyword evidence="6 8" id="KW-0238">DNA-binding</keyword>
<protein>
    <recommendedName>
        <fullName evidence="8 9">Arginine repressor</fullName>
    </recommendedName>
</protein>
<dbReference type="Gene3D" id="3.30.1360.40">
    <property type="match status" value="1"/>
</dbReference>
<evidence type="ECO:0000256" key="3">
    <source>
        <dbReference type="ARBA" id="ARBA00022490"/>
    </source>
</evidence>
<dbReference type="InterPro" id="IPR036390">
    <property type="entry name" value="WH_DNA-bd_sf"/>
</dbReference>
<comment type="similarity">
    <text evidence="2 8">Belongs to the ArgR family.</text>
</comment>
<accession>A0ABS4YHM8</accession>
<comment type="function">
    <text evidence="8">Regulates arginine biosynthesis genes.</text>
</comment>
<name>A0ABS4YHM8_9MICO</name>
<evidence type="ECO:0000256" key="6">
    <source>
        <dbReference type="ARBA" id="ARBA00023125"/>
    </source>
</evidence>
<feature type="region of interest" description="Disordered" evidence="10">
    <location>
        <begin position="167"/>
        <end position="203"/>
    </location>
</feature>
<gene>
    <name evidence="8" type="primary">argR</name>
    <name evidence="13" type="ORF">JOF44_001199</name>
</gene>
<evidence type="ECO:0000313" key="14">
    <source>
        <dbReference type="Proteomes" id="UP000698222"/>
    </source>
</evidence>
<dbReference type="InterPro" id="IPR020899">
    <property type="entry name" value="Arg_repress_C"/>
</dbReference>
<dbReference type="HAMAP" id="MF_00173">
    <property type="entry name" value="Arg_repressor"/>
    <property type="match status" value="1"/>
</dbReference>
<comment type="subcellular location">
    <subcellularLocation>
        <location evidence="1 8">Cytoplasm</location>
    </subcellularLocation>
</comment>
<keyword evidence="4 8" id="KW-0678">Repressor</keyword>
<dbReference type="EMBL" id="JAGIOC010000001">
    <property type="protein sequence ID" value="MBP2408296.1"/>
    <property type="molecule type" value="Genomic_DNA"/>
</dbReference>
<organism evidence="13 14">
    <name type="scientific">Brachybacterium fresconis</name>
    <dbReference type="NCBI Taxonomy" id="173363"/>
    <lineage>
        <taxon>Bacteria</taxon>
        <taxon>Bacillati</taxon>
        <taxon>Actinomycetota</taxon>
        <taxon>Actinomycetes</taxon>
        <taxon>Micrococcales</taxon>
        <taxon>Dermabacteraceae</taxon>
        <taxon>Brachybacterium</taxon>
    </lineage>
</organism>
<evidence type="ECO:0000256" key="2">
    <source>
        <dbReference type="ARBA" id="ARBA00008316"/>
    </source>
</evidence>
<feature type="domain" description="Arginine repressor DNA-binding" evidence="11">
    <location>
        <begin position="11"/>
        <end position="78"/>
    </location>
</feature>
<feature type="domain" description="Arginine repressor C-terminal" evidence="12">
    <location>
        <begin position="103"/>
        <end position="165"/>
    </location>
</feature>